<proteinExistence type="predicted"/>
<sequence length="67" mass="7877">MILIKLKPLTKKIWNLEFENWNLGFKNWILFPSGVPGEISKFEEKKICNPSLRNRRSKSASKKSTKQ</sequence>
<organism evidence="1 2">
    <name type="scientific">Flavobacterium frigidimaris</name>
    <dbReference type="NCBI Taxonomy" id="262320"/>
    <lineage>
        <taxon>Bacteria</taxon>
        <taxon>Pseudomonadati</taxon>
        <taxon>Bacteroidota</taxon>
        <taxon>Flavobacteriia</taxon>
        <taxon>Flavobacteriales</taxon>
        <taxon>Flavobacteriaceae</taxon>
        <taxon>Flavobacterium</taxon>
    </lineage>
</organism>
<dbReference type="EMBL" id="MUGV01000029">
    <property type="protein sequence ID" value="OXA77345.1"/>
    <property type="molecule type" value="Genomic_DNA"/>
</dbReference>
<comment type="caution">
    <text evidence="1">The sequence shown here is derived from an EMBL/GenBank/DDBJ whole genome shotgun (WGS) entry which is preliminary data.</text>
</comment>
<gene>
    <name evidence="1" type="ORF">B0A65_16985</name>
</gene>
<keyword evidence="2" id="KW-1185">Reference proteome</keyword>
<dbReference type="Proteomes" id="UP000198382">
    <property type="component" value="Unassembled WGS sequence"/>
</dbReference>
<evidence type="ECO:0000313" key="1">
    <source>
        <dbReference type="EMBL" id="OXA77345.1"/>
    </source>
</evidence>
<reference evidence="1 2" key="1">
    <citation type="submission" date="2016-11" db="EMBL/GenBank/DDBJ databases">
        <title>Whole genomes of Flavobacteriaceae.</title>
        <authorList>
            <person name="Stine C."/>
            <person name="Li C."/>
            <person name="Tadesse D."/>
        </authorList>
    </citation>
    <scope>NUCLEOTIDE SEQUENCE [LARGE SCALE GENOMIC DNA]</scope>
    <source>
        <strain evidence="1 2">DSM 15937</strain>
    </source>
</reference>
<protein>
    <submittedName>
        <fullName evidence="1">Uncharacterized protein</fullName>
    </submittedName>
</protein>
<accession>A0ABX4BNC3</accession>
<name>A0ABX4BNC3_FLAFR</name>
<evidence type="ECO:0000313" key="2">
    <source>
        <dbReference type="Proteomes" id="UP000198382"/>
    </source>
</evidence>